<dbReference type="AlphaFoldDB" id="A0A2H0BIM6"/>
<dbReference type="GO" id="GO:0006412">
    <property type="term" value="P:translation"/>
    <property type="evidence" value="ECO:0007669"/>
    <property type="project" value="UniProtKB-UniRule"/>
</dbReference>
<keyword evidence="1" id="KW-0436">Ligase</keyword>
<dbReference type="GO" id="GO:0050567">
    <property type="term" value="F:glutaminyl-tRNA synthase (glutamine-hydrolyzing) activity"/>
    <property type="evidence" value="ECO:0007669"/>
    <property type="project" value="UniProtKB-UniRule"/>
</dbReference>
<dbReference type="EC" id="6.3.5.-" evidence="1"/>
<keyword evidence="1" id="KW-0648">Protein biosynthesis</keyword>
<dbReference type="Pfam" id="PF02686">
    <property type="entry name" value="GatC"/>
    <property type="match status" value="1"/>
</dbReference>
<keyword evidence="2" id="KW-0808">Transferase</keyword>
<dbReference type="EMBL" id="PCSW01000099">
    <property type="protein sequence ID" value="PIP57409.1"/>
    <property type="molecule type" value="Genomic_DNA"/>
</dbReference>
<dbReference type="GO" id="GO:0006450">
    <property type="term" value="P:regulation of translational fidelity"/>
    <property type="evidence" value="ECO:0007669"/>
    <property type="project" value="InterPro"/>
</dbReference>
<keyword evidence="1" id="KW-0547">Nucleotide-binding</keyword>
<dbReference type="PANTHER" id="PTHR15004:SF0">
    <property type="entry name" value="GLUTAMYL-TRNA(GLN) AMIDOTRANSFERASE SUBUNIT C, MITOCHONDRIAL"/>
    <property type="match status" value="1"/>
</dbReference>
<comment type="function">
    <text evidence="1">Allows the formation of correctly charged Asn-tRNA(Asn) or Gln-tRNA(Gln) through the transamidation of misacylated Asp-tRNA(Asn) or Glu-tRNA(Gln) in organisms which lack either or both of asparaginyl-tRNA or glutaminyl-tRNA synthetases. The reaction takes place in the presence of glutamine and ATP through an activated phospho-Asp-tRNA(Asn) or phospho-Glu-tRNA(Gln).</text>
</comment>
<keyword evidence="1" id="KW-0067">ATP-binding</keyword>
<comment type="catalytic activity">
    <reaction evidence="1">
        <text>L-aspartyl-tRNA(Asn) + L-glutamine + ATP + H2O = L-asparaginyl-tRNA(Asn) + L-glutamate + ADP + phosphate + 2 H(+)</text>
        <dbReference type="Rhea" id="RHEA:14513"/>
        <dbReference type="Rhea" id="RHEA-COMP:9674"/>
        <dbReference type="Rhea" id="RHEA-COMP:9677"/>
        <dbReference type="ChEBI" id="CHEBI:15377"/>
        <dbReference type="ChEBI" id="CHEBI:15378"/>
        <dbReference type="ChEBI" id="CHEBI:29985"/>
        <dbReference type="ChEBI" id="CHEBI:30616"/>
        <dbReference type="ChEBI" id="CHEBI:43474"/>
        <dbReference type="ChEBI" id="CHEBI:58359"/>
        <dbReference type="ChEBI" id="CHEBI:78515"/>
        <dbReference type="ChEBI" id="CHEBI:78516"/>
        <dbReference type="ChEBI" id="CHEBI:456216"/>
    </reaction>
</comment>
<dbReference type="GO" id="GO:0016740">
    <property type="term" value="F:transferase activity"/>
    <property type="evidence" value="ECO:0007669"/>
    <property type="project" value="UniProtKB-KW"/>
</dbReference>
<comment type="caution">
    <text evidence="2">The sequence shown here is derived from an EMBL/GenBank/DDBJ whole genome shotgun (WGS) entry which is preliminary data.</text>
</comment>
<dbReference type="SUPFAM" id="SSF141000">
    <property type="entry name" value="Glu-tRNAGln amidotransferase C subunit"/>
    <property type="match status" value="1"/>
</dbReference>
<evidence type="ECO:0000313" key="3">
    <source>
        <dbReference type="Proteomes" id="UP000229847"/>
    </source>
</evidence>
<comment type="subunit">
    <text evidence="1">Heterotrimer of A, B and C subunits.</text>
</comment>
<dbReference type="NCBIfam" id="TIGR00135">
    <property type="entry name" value="gatC"/>
    <property type="match status" value="1"/>
</dbReference>
<dbReference type="InterPro" id="IPR036113">
    <property type="entry name" value="Asp/Glu-ADT_sf_sub_c"/>
</dbReference>
<dbReference type="Gene3D" id="1.10.20.60">
    <property type="entry name" value="Glu-tRNAGln amidotransferase C subunit, N-terminal domain"/>
    <property type="match status" value="1"/>
</dbReference>
<dbReference type="GO" id="GO:0070681">
    <property type="term" value="P:glutaminyl-tRNAGln biosynthesis via transamidation"/>
    <property type="evidence" value="ECO:0007669"/>
    <property type="project" value="TreeGrafter"/>
</dbReference>
<protein>
    <recommendedName>
        <fullName evidence="1">Aspartyl/glutamyl-tRNA(Asn/Gln) amidotransferase subunit C</fullName>
        <shortName evidence="1">Asp/Glu-ADT subunit C</shortName>
        <ecNumber evidence="1">6.3.5.-</ecNumber>
    </recommendedName>
</protein>
<dbReference type="PANTHER" id="PTHR15004">
    <property type="entry name" value="GLUTAMYL-TRNA(GLN) AMIDOTRANSFERASE SUBUNIT C, MITOCHONDRIAL"/>
    <property type="match status" value="1"/>
</dbReference>
<dbReference type="GO" id="GO:0050566">
    <property type="term" value="F:asparaginyl-tRNA synthase (glutamine-hydrolyzing) activity"/>
    <property type="evidence" value="ECO:0007669"/>
    <property type="project" value="RHEA"/>
</dbReference>
<organism evidence="2 3">
    <name type="scientific">Candidatus Woesebacteria bacterium CG22_combo_CG10-13_8_21_14_all_39_10</name>
    <dbReference type="NCBI Taxonomy" id="1975059"/>
    <lineage>
        <taxon>Bacteria</taxon>
        <taxon>Candidatus Woeseibacteriota</taxon>
    </lineage>
</organism>
<comment type="similarity">
    <text evidence="1">Belongs to the GatC family.</text>
</comment>
<gene>
    <name evidence="1" type="primary">gatC</name>
    <name evidence="2" type="ORF">COX03_03270</name>
</gene>
<reference evidence="2 3" key="1">
    <citation type="submission" date="2017-09" db="EMBL/GenBank/DDBJ databases">
        <title>Depth-based differentiation of microbial function through sediment-hosted aquifers and enrichment of novel symbionts in the deep terrestrial subsurface.</title>
        <authorList>
            <person name="Probst A.J."/>
            <person name="Ladd B."/>
            <person name="Jarett J.K."/>
            <person name="Geller-Mcgrath D.E."/>
            <person name="Sieber C.M."/>
            <person name="Emerson J.B."/>
            <person name="Anantharaman K."/>
            <person name="Thomas B.C."/>
            <person name="Malmstrom R."/>
            <person name="Stieglmeier M."/>
            <person name="Klingl A."/>
            <person name="Woyke T."/>
            <person name="Ryan C.M."/>
            <person name="Banfield J.F."/>
        </authorList>
    </citation>
    <scope>NUCLEOTIDE SEQUENCE [LARGE SCALE GENOMIC DNA]</scope>
    <source>
        <strain evidence="2">CG22_combo_CG10-13_8_21_14_all_39_10</strain>
    </source>
</reference>
<comment type="catalytic activity">
    <reaction evidence="1">
        <text>L-glutamyl-tRNA(Gln) + L-glutamine + ATP + H2O = L-glutaminyl-tRNA(Gln) + L-glutamate + ADP + phosphate + H(+)</text>
        <dbReference type="Rhea" id="RHEA:17521"/>
        <dbReference type="Rhea" id="RHEA-COMP:9681"/>
        <dbReference type="Rhea" id="RHEA-COMP:9684"/>
        <dbReference type="ChEBI" id="CHEBI:15377"/>
        <dbReference type="ChEBI" id="CHEBI:15378"/>
        <dbReference type="ChEBI" id="CHEBI:29985"/>
        <dbReference type="ChEBI" id="CHEBI:30616"/>
        <dbReference type="ChEBI" id="CHEBI:43474"/>
        <dbReference type="ChEBI" id="CHEBI:58359"/>
        <dbReference type="ChEBI" id="CHEBI:78520"/>
        <dbReference type="ChEBI" id="CHEBI:78521"/>
        <dbReference type="ChEBI" id="CHEBI:456216"/>
    </reaction>
</comment>
<proteinExistence type="inferred from homology"/>
<evidence type="ECO:0000256" key="1">
    <source>
        <dbReference type="HAMAP-Rule" id="MF_00122"/>
    </source>
</evidence>
<evidence type="ECO:0000313" key="2">
    <source>
        <dbReference type="EMBL" id="PIP57409.1"/>
    </source>
</evidence>
<dbReference type="InterPro" id="IPR003837">
    <property type="entry name" value="GatC"/>
</dbReference>
<accession>A0A2H0BIM6</accession>
<sequence length="89" mass="10119">MRSLTRDDVLHVAKLAKLDLTNEEVARFQRQLSKIVDYISQLSEIDTSSLEPTSQTTGLENVFRKDEVKPGSYTRNGYFVVNAILDKKS</sequence>
<dbReference type="Proteomes" id="UP000229847">
    <property type="component" value="Unassembled WGS sequence"/>
</dbReference>
<dbReference type="GO" id="GO:0005524">
    <property type="term" value="F:ATP binding"/>
    <property type="evidence" value="ECO:0007669"/>
    <property type="project" value="UniProtKB-KW"/>
</dbReference>
<dbReference type="HAMAP" id="MF_00122">
    <property type="entry name" value="GatC"/>
    <property type="match status" value="1"/>
</dbReference>
<name>A0A2H0BIM6_9BACT</name>